<dbReference type="AlphaFoldDB" id="A0AA44EGU4"/>
<keyword evidence="1" id="KW-0614">Plasmid</keyword>
<proteinExistence type="predicted"/>
<dbReference type="Proteomes" id="UP001155820">
    <property type="component" value="Unassembled WGS sequence"/>
</dbReference>
<evidence type="ECO:0000313" key="2">
    <source>
        <dbReference type="Proteomes" id="UP001155820"/>
    </source>
</evidence>
<keyword evidence="2" id="KW-1185">Reference proteome</keyword>
<gene>
    <name evidence="1" type="ORF">FOB26_02145</name>
</gene>
<geneLocation type="plasmid" evidence="1">
    <name>unnamed2</name>
</geneLocation>
<dbReference type="EMBL" id="JABRWM010000002">
    <property type="protein sequence ID" value="NRF17953.1"/>
    <property type="molecule type" value="Genomic_DNA"/>
</dbReference>
<comment type="caution">
    <text evidence="1">The sequence shown here is derived from an EMBL/GenBank/DDBJ whole genome shotgun (WGS) entry which is preliminary data.</text>
</comment>
<sequence length="56" mass="6331">MSQTICAKVRLVHVLPDWGECKSDQRRAGEARTGAAPHGAFVEFLAKEWRIPPWAR</sequence>
<evidence type="ECO:0000313" key="1">
    <source>
        <dbReference type="EMBL" id="NRF17953.1"/>
    </source>
</evidence>
<organism evidence="1 2">
    <name type="scientific">Agrobacterium pusense</name>
    <dbReference type="NCBI Taxonomy" id="648995"/>
    <lineage>
        <taxon>Bacteria</taxon>
        <taxon>Pseudomonadati</taxon>
        <taxon>Pseudomonadota</taxon>
        <taxon>Alphaproteobacteria</taxon>
        <taxon>Hyphomicrobiales</taxon>
        <taxon>Rhizobiaceae</taxon>
        <taxon>Rhizobium/Agrobacterium group</taxon>
        <taxon>Agrobacterium</taxon>
    </lineage>
</organism>
<dbReference type="RefSeq" id="WP_172873112.1">
    <property type="nucleotide sequence ID" value="NZ_JABRWL010000001.1"/>
</dbReference>
<protein>
    <submittedName>
        <fullName evidence="1">Uncharacterized protein</fullName>
    </submittedName>
</protein>
<name>A0AA44EGU4_9HYPH</name>
<accession>A0AA44EGU4</accession>
<reference evidence="1" key="1">
    <citation type="submission" date="2019-07" db="EMBL/GenBank/DDBJ databases">
        <title>FDA dAtabase for Regulatory Grade micrObial Sequences (FDA-ARGOS): Supporting development and validation of Infectious Disease Dx tests.</title>
        <authorList>
            <person name="Bachman M."/>
            <person name="Young C."/>
            <person name="Tallon L."/>
            <person name="Sadzewicz L."/>
            <person name="Vavikolanu K."/>
            <person name="Mehta A."/>
            <person name="Aluvathingal J."/>
            <person name="Nadendla S."/>
            <person name="Nandy P."/>
            <person name="Geyer C."/>
            <person name="Yan Y."/>
            <person name="Sichtig H."/>
        </authorList>
    </citation>
    <scope>NUCLEOTIDE SEQUENCE</scope>
    <source>
        <strain evidence="1">FDAARGOS_618</strain>
        <plasmid evidence="1">unnamed2</plasmid>
    </source>
</reference>